<proteinExistence type="predicted"/>
<keyword evidence="3" id="KW-1185">Reference proteome</keyword>
<keyword evidence="1" id="KW-0472">Membrane</keyword>
<protein>
    <submittedName>
        <fullName evidence="2">Uncharacterized protein</fullName>
    </submittedName>
</protein>
<organism evidence="2 3">
    <name type="scientific">Methylocystis bryophila</name>
    <dbReference type="NCBI Taxonomy" id="655015"/>
    <lineage>
        <taxon>Bacteria</taxon>
        <taxon>Pseudomonadati</taxon>
        <taxon>Pseudomonadota</taxon>
        <taxon>Alphaproteobacteria</taxon>
        <taxon>Hyphomicrobiales</taxon>
        <taxon>Methylocystaceae</taxon>
        <taxon>Methylocystis</taxon>
    </lineage>
</organism>
<dbReference type="AlphaFoldDB" id="A0A1W6MQZ0"/>
<evidence type="ECO:0000313" key="3">
    <source>
        <dbReference type="Proteomes" id="UP000193978"/>
    </source>
</evidence>
<sequence length="116" mass="12787">MIRQAPIVQAKMIFAAGYWMAHFGVAAGVDVVLMQGRDANFAKSTFESRRSGGAMAAFLPQAFSRDAPRQEQPQHKELIGRAALRSQLHEAPKIGEDHLANRPLAPFQVKTVAFKQ</sequence>
<evidence type="ECO:0000256" key="1">
    <source>
        <dbReference type="SAM" id="Phobius"/>
    </source>
</evidence>
<name>A0A1W6MQZ0_9HYPH</name>
<keyword evidence="1" id="KW-1133">Transmembrane helix</keyword>
<dbReference type="KEGG" id="mbry:B1812_01155"/>
<reference evidence="2 3" key="1">
    <citation type="submission" date="2017-02" db="EMBL/GenBank/DDBJ databases">
        <authorList>
            <person name="Peterson S.W."/>
        </authorList>
    </citation>
    <scope>NUCLEOTIDE SEQUENCE [LARGE SCALE GENOMIC DNA]</scope>
    <source>
        <strain evidence="2 3">S285</strain>
    </source>
</reference>
<accession>A0A1W6MQZ0</accession>
<feature type="transmembrane region" description="Helical" evidence="1">
    <location>
        <begin position="12"/>
        <end position="33"/>
    </location>
</feature>
<keyword evidence="1" id="KW-0812">Transmembrane</keyword>
<gene>
    <name evidence="2" type="ORF">B1812_01155</name>
</gene>
<dbReference type="Proteomes" id="UP000193978">
    <property type="component" value="Chromosome"/>
</dbReference>
<evidence type="ECO:0000313" key="2">
    <source>
        <dbReference type="EMBL" id="ARN79909.1"/>
    </source>
</evidence>
<dbReference type="EMBL" id="CP019948">
    <property type="protein sequence ID" value="ARN79909.1"/>
    <property type="molecule type" value="Genomic_DNA"/>
</dbReference>